<proteinExistence type="predicted"/>
<dbReference type="Proteomes" id="UP000822688">
    <property type="component" value="Chromosome 4"/>
</dbReference>
<comment type="caution">
    <text evidence="1">The sequence shown here is derived from an EMBL/GenBank/DDBJ whole genome shotgun (WGS) entry which is preliminary data.</text>
</comment>
<evidence type="ECO:0000313" key="2">
    <source>
        <dbReference type="Proteomes" id="UP000822688"/>
    </source>
</evidence>
<sequence length="122" mass="13028">MVHGLCVDPNAVAWTRSEPAIYSLAQVPAAQSQSAPHFPPFSLASVPAAQSQSPHLPPFSLAQVPAAQSQLAPHFPVSLAIFLLWCKSLIKLYIIASMEKLLTKHDINPSIEPAVELGTSHG</sequence>
<name>A0A8T0ID94_CERPU</name>
<organism evidence="1 2">
    <name type="scientific">Ceratodon purpureus</name>
    <name type="common">Fire moss</name>
    <name type="synonym">Dicranum purpureum</name>
    <dbReference type="NCBI Taxonomy" id="3225"/>
    <lineage>
        <taxon>Eukaryota</taxon>
        <taxon>Viridiplantae</taxon>
        <taxon>Streptophyta</taxon>
        <taxon>Embryophyta</taxon>
        <taxon>Bryophyta</taxon>
        <taxon>Bryophytina</taxon>
        <taxon>Bryopsida</taxon>
        <taxon>Dicranidae</taxon>
        <taxon>Pseudoditrichales</taxon>
        <taxon>Ditrichaceae</taxon>
        <taxon>Ceratodon</taxon>
    </lineage>
</organism>
<reference evidence="1" key="1">
    <citation type="submission" date="2020-06" db="EMBL/GenBank/DDBJ databases">
        <title>WGS assembly of Ceratodon purpureus strain R40.</title>
        <authorList>
            <person name="Carey S.B."/>
            <person name="Jenkins J."/>
            <person name="Shu S."/>
            <person name="Lovell J.T."/>
            <person name="Sreedasyam A."/>
            <person name="Maumus F."/>
            <person name="Tiley G.P."/>
            <person name="Fernandez-Pozo N."/>
            <person name="Barry K."/>
            <person name="Chen C."/>
            <person name="Wang M."/>
            <person name="Lipzen A."/>
            <person name="Daum C."/>
            <person name="Saski C.A."/>
            <person name="Payton A.C."/>
            <person name="Mcbreen J.C."/>
            <person name="Conrad R.E."/>
            <person name="Kollar L.M."/>
            <person name="Olsson S."/>
            <person name="Huttunen S."/>
            <person name="Landis J.B."/>
            <person name="Wickett N.J."/>
            <person name="Johnson M.G."/>
            <person name="Rensing S.A."/>
            <person name="Grimwood J."/>
            <person name="Schmutz J."/>
            <person name="Mcdaniel S.F."/>
        </authorList>
    </citation>
    <scope>NUCLEOTIDE SEQUENCE</scope>
    <source>
        <strain evidence="1">R40</strain>
    </source>
</reference>
<keyword evidence="2" id="KW-1185">Reference proteome</keyword>
<protein>
    <submittedName>
        <fullName evidence="1">Uncharacterized protein</fullName>
    </submittedName>
</protein>
<accession>A0A8T0ID94</accession>
<dbReference type="EMBL" id="CM026424">
    <property type="protein sequence ID" value="KAG0580879.1"/>
    <property type="molecule type" value="Genomic_DNA"/>
</dbReference>
<dbReference type="AlphaFoldDB" id="A0A8T0ID94"/>
<evidence type="ECO:0000313" key="1">
    <source>
        <dbReference type="EMBL" id="KAG0580879.1"/>
    </source>
</evidence>
<gene>
    <name evidence="1" type="ORF">KC19_4G207100</name>
</gene>